<dbReference type="Proteomes" id="UP000030746">
    <property type="component" value="Unassembled WGS sequence"/>
</dbReference>
<accession>V4BI34</accession>
<dbReference type="KEGG" id="lgi:LOTGIDRAFT_228107"/>
<dbReference type="Gene3D" id="3.40.50.410">
    <property type="entry name" value="von Willebrand factor, type A domain"/>
    <property type="match status" value="1"/>
</dbReference>
<dbReference type="GeneID" id="20247544"/>
<dbReference type="HOGENOM" id="CLU_014807_0_0_1"/>
<dbReference type="EMBL" id="KB199650">
    <property type="protein sequence ID" value="ESP05582.1"/>
    <property type="molecule type" value="Genomic_DNA"/>
</dbReference>
<evidence type="ECO:0000313" key="2">
    <source>
        <dbReference type="EMBL" id="ESP05582.1"/>
    </source>
</evidence>
<gene>
    <name evidence="2" type="ORF">LOTGIDRAFT_228107</name>
</gene>
<name>V4BI34_LOTGI</name>
<dbReference type="PANTHER" id="PTHR47824">
    <property type="entry name" value="UBIQUITIN-LIKE DOMAIN-CONTAINING PROTEIN"/>
    <property type="match status" value="1"/>
</dbReference>
<dbReference type="RefSeq" id="XP_009044127.1">
    <property type="nucleotide sequence ID" value="XM_009045879.1"/>
</dbReference>
<dbReference type="PROSITE" id="PS50234">
    <property type="entry name" value="VWFA"/>
    <property type="match status" value="1"/>
</dbReference>
<proteinExistence type="predicted"/>
<dbReference type="InterPro" id="IPR036465">
    <property type="entry name" value="vWFA_dom_sf"/>
</dbReference>
<dbReference type="PANTHER" id="PTHR47824:SF3">
    <property type="entry name" value="UBIQUITIN-LIKE DOMAIN-CONTAINING PROTEIN"/>
    <property type="match status" value="1"/>
</dbReference>
<organism evidence="2 3">
    <name type="scientific">Lottia gigantea</name>
    <name type="common">Giant owl limpet</name>
    <dbReference type="NCBI Taxonomy" id="225164"/>
    <lineage>
        <taxon>Eukaryota</taxon>
        <taxon>Metazoa</taxon>
        <taxon>Spiralia</taxon>
        <taxon>Lophotrochozoa</taxon>
        <taxon>Mollusca</taxon>
        <taxon>Gastropoda</taxon>
        <taxon>Patellogastropoda</taxon>
        <taxon>Lottioidea</taxon>
        <taxon>Lottiidae</taxon>
        <taxon>Lottia</taxon>
    </lineage>
</organism>
<sequence length="489" mass="55522">MIALPNGPIEVVFSIDTTGSMSRILDEIQARLKDMITRLQADIPGIKFAVIAHGDYCDAEHFYVTKHVDFTDDLPKLCDFMNNVGGTGGGDVSECYELVLRMVRQNLSWTQTSQKVLIMIGDAYPHEPDYPLNTNKIDWKEEVQIYTQSDVHIYGVHVFDDLESEKFFRMISEQTFGEYIKMADFSHVCDVIMAICYRERGAEFLEGYEREVRSRFGLAALDVGLEGVFGALKRVDSKASNASLPTAIRTPPLSPLSSIDSMETDPQTVVPYVDPGSGSVPVSISLVDSTTFQSKTRKFPKSVKRVVTTARKPIPKPATVSAIVNPRLRRERVTVNNFRYSYLDWSVWKLAVQPKSGVATDSKKWINNYDFLVKKSLFRAGFSNTRYLYEFSVQTKPGGKRHVVYCDVINHKKLSSDWRDILNTDDLKDKVDNVMDSKCRIFVRRAVVSRAFRGNKKYSQLKSHVEELYDYVWSQTSTRDLNINGVDIA</sequence>
<dbReference type="SUPFAM" id="SSF53300">
    <property type="entry name" value="vWA-like"/>
    <property type="match status" value="1"/>
</dbReference>
<evidence type="ECO:0000313" key="3">
    <source>
        <dbReference type="Proteomes" id="UP000030746"/>
    </source>
</evidence>
<dbReference type="OrthoDB" id="20889at2759"/>
<dbReference type="AlphaFoldDB" id="V4BI34"/>
<keyword evidence="3" id="KW-1185">Reference proteome</keyword>
<reference evidence="2 3" key="1">
    <citation type="journal article" date="2013" name="Nature">
        <title>Insights into bilaterian evolution from three spiralian genomes.</title>
        <authorList>
            <person name="Simakov O."/>
            <person name="Marletaz F."/>
            <person name="Cho S.J."/>
            <person name="Edsinger-Gonzales E."/>
            <person name="Havlak P."/>
            <person name="Hellsten U."/>
            <person name="Kuo D.H."/>
            <person name="Larsson T."/>
            <person name="Lv J."/>
            <person name="Arendt D."/>
            <person name="Savage R."/>
            <person name="Osoegawa K."/>
            <person name="de Jong P."/>
            <person name="Grimwood J."/>
            <person name="Chapman J.A."/>
            <person name="Shapiro H."/>
            <person name="Aerts A."/>
            <person name="Otillar R.P."/>
            <person name="Terry A.Y."/>
            <person name="Boore J.L."/>
            <person name="Grigoriev I.V."/>
            <person name="Lindberg D.R."/>
            <person name="Seaver E.C."/>
            <person name="Weisblat D.A."/>
            <person name="Putnam N.H."/>
            <person name="Rokhsar D.S."/>
        </authorList>
    </citation>
    <scope>NUCLEOTIDE SEQUENCE [LARGE SCALE GENOMIC DNA]</scope>
</reference>
<dbReference type="CDD" id="cd00198">
    <property type="entry name" value="vWFA"/>
    <property type="match status" value="1"/>
</dbReference>
<feature type="domain" description="VWFA" evidence="1">
    <location>
        <begin position="10"/>
        <end position="195"/>
    </location>
</feature>
<protein>
    <recommendedName>
        <fullName evidence="1">VWFA domain-containing protein</fullName>
    </recommendedName>
</protein>
<evidence type="ECO:0000259" key="1">
    <source>
        <dbReference type="PROSITE" id="PS50234"/>
    </source>
</evidence>
<dbReference type="InterPro" id="IPR002035">
    <property type="entry name" value="VWF_A"/>
</dbReference>
<dbReference type="OMA" id="HEPEYEM"/>
<dbReference type="CTD" id="20247544"/>